<keyword evidence="8" id="KW-0067">ATP-binding</keyword>
<evidence type="ECO:0000256" key="8">
    <source>
        <dbReference type="ARBA" id="ARBA00022840"/>
    </source>
</evidence>
<comment type="caution">
    <text evidence="14">The sequence shown here is derived from an EMBL/GenBank/DDBJ whole genome shotgun (WGS) entry which is preliminary data.</text>
</comment>
<dbReference type="InterPro" id="IPR040442">
    <property type="entry name" value="Pyrv_kinase-like_dom_sf"/>
</dbReference>
<dbReference type="InterPro" id="IPR001697">
    <property type="entry name" value="Pyr_Knase"/>
</dbReference>
<evidence type="ECO:0000256" key="9">
    <source>
        <dbReference type="ARBA" id="ARBA00022842"/>
    </source>
</evidence>
<evidence type="ECO:0000259" key="13">
    <source>
        <dbReference type="Pfam" id="PF00224"/>
    </source>
</evidence>
<dbReference type="PRINTS" id="PR01050">
    <property type="entry name" value="PYRUVTKNASE"/>
</dbReference>
<comment type="pathway">
    <text evidence="1 12">Carbohydrate degradation; glycolysis; pyruvate from D-glyceraldehyde 3-phosphate: step 5/5.</text>
</comment>
<evidence type="ECO:0000256" key="2">
    <source>
        <dbReference type="ARBA" id="ARBA00008663"/>
    </source>
</evidence>
<dbReference type="AlphaFoldDB" id="A0A182C7I3"/>
<evidence type="ECO:0000256" key="1">
    <source>
        <dbReference type="ARBA" id="ARBA00004997"/>
    </source>
</evidence>
<evidence type="ECO:0000256" key="11">
    <source>
        <dbReference type="ARBA" id="ARBA00023317"/>
    </source>
</evidence>
<keyword evidence="15" id="KW-1185">Reference proteome</keyword>
<gene>
    <name evidence="14" type="ORF">AT15_05685</name>
</gene>
<dbReference type="InterPro" id="IPR015813">
    <property type="entry name" value="Pyrv/PenolPyrv_kinase-like_dom"/>
</dbReference>
<evidence type="ECO:0000256" key="10">
    <source>
        <dbReference type="ARBA" id="ARBA00023152"/>
    </source>
</evidence>
<evidence type="ECO:0000256" key="7">
    <source>
        <dbReference type="ARBA" id="ARBA00022777"/>
    </source>
</evidence>
<dbReference type="Pfam" id="PF00224">
    <property type="entry name" value="PK"/>
    <property type="match status" value="1"/>
</dbReference>
<protein>
    <recommendedName>
        <fullName evidence="3 12">Pyruvate kinase</fullName>
        <ecNumber evidence="3 12">2.7.1.40</ecNumber>
    </recommendedName>
</protein>
<organism evidence="14 15">
    <name type="scientific">Kosmotoga arenicorallina S304</name>
    <dbReference type="NCBI Taxonomy" id="1453497"/>
    <lineage>
        <taxon>Bacteria</taxon>
        <taxon>Thermotogati</taxon>
        <taxon>Thermotogota</taxon>
        <taxon>Thermotogae</taxon>
        <taxon>Kosmotogales</taxon>
        <taxon>Kosmotogaceae</taxon>
        <taxon>Kosmotoga</taxon>
    </lineage>
</organism>
<dbReference type="GO" id="GO:0004743">
    <property type="term" value="F:pyruvate kinase activity"/>
    <property type="evidence" value="ECO:0007669"/>
    <property type="project" value="UniProtKB-EC"/>
</dbReference>
<dbReference type="EC" id="2.7.1.40" evidence="3 12"/>
<dbReference type="InterPro" id="IPR015806">
    <property type="entry name" value="Pyrv_Knase_insert_dom_sf"/>
</dbReference>
<dbReference type="SUPFAM" id="SSF51621">
    <property type="entry name" value="Phosphoenolpyruvate/pyruvate domain"/>
    <property type="match status" value="1"/>
</dbReference>
<keyword evidence="5" id="KW-0479">Metal-binding</keyword>
<keyword evidence="4 12" id="KW-0808">Transferase</keyword>
<proteinExistence type="inferred from homology"/>
<evidence type="ECO:0000313" key="14">
    <source>
        <dbReference type="EMBL" id="OAA31564.1"/>
    </source>
</evidence>
<evidence type="ECO:0000256" key="6">
    <source>
        <dbReference type="ARBA" id="ARBA00022741"/>
    </source>
</evidence>
<evidence type="ECO:0000313" key="15">
    <source>
        <dbReference type="Proteomes" id="UP000077339"/>
    </source>
</evidence>
<keyword evidence="11" id="KW-0670">Pyruvate</keyword>
<dbReference type="PATRIC" id="fig|1453497.3.peg.1132"/>
<reference evidence="14 15" key="1">
    <citation type="submission" date="2014-02" db="EMBL/GenBank/DDBJ databases">
        <title>Kosmotoga genome sequencing.</title>
        <authorList>
            <person name="Pollo S.M."/>
            <person name="Charchuk R."/>
            <person name="Nesbo C.L."/>
        </authorList>
    </citation>
    <scope>NUCLEOTIDE SEQUENCE [LARGE SCALE GENOMIC DNA]</scope>
    <source>
        <strain evidence="14 15">S304</strain>
    </source>
</reference>
<keyword evidence="9 12" id="KW-0460">Magnesium</keyword>
<dbReference type="GO" id="GO:0005524">
    <property type="term" value="F:ATP binding"/>
    <property type="evidence" value="ECO:0007669"/>
    <property type="project" value="UniProtKB-KW"/>
</dbReference>
<evidence type="ECO:0000256" key="5">
    <source>
        <dbReference type="ARBA" id="ARBA00022723"/>
    </source>
</evidence>
<evidence type="ECO:0000256" key="12">
    <source>
        <dbReference type="RuleBase" id="RU000504"/>
    </source>
</evidence>
<dbReference type="GO" id="GO:0000287">
    <property type="term" value="F:magnesium ion binding"/>
    <property type="evidence" value="ECO:0007669"/>
    <property type="project" value="InterPro"/>
</dbReference>
<dbReference type="Gene3D" id="2.40.33.10">
    <property type="entry name" value="PK beta-barrel domain-like"/>
    <property type="match status" value="1"/>
</dbReference>
<dbReference type="Gene3D" id="3.20.20.60">
    <property type="entry name" value="Phosphoenolpyruvate-binding domains"/>
    <property type="match status" value="1"/>
</dbReference>
<dbReference type="EMBL" id="JFHK01000003">
    <property type="protein sequence ID" value="OAA31564.1"/>
    <property type="molecule type" value="Genomic_DNA"/>
</dbReference>
<comment type="similarity">
    <text evidence="2 12">Belongs to the pyruvate kinase family.</text>
</comment>
<dbReference type="GO" id="GO:0030955">
    <property type="term" value="F:potassium ion binding"/>
    <property type="evidence" value="ECO:0007669"/>
    <property type="project" value="InterPro"/>
</dbReference>
<dbReference type="InterPro" id="IPR015793">
    <property type="entry name" value="Pyrv_Knase_brl"/>
</dbReference>
<keyword evidence="10 12" id="KW-0324">Glycolysis</keyword>
<feature type="domain" description="Pyruvate kinase barrel" evidence="13">
    <location>
        <begin position="11"/>
        <end position="303"/>
    </location>
</feature>
<comment type="catalytic activity">
    <reaction evidence="12">
        <text>pyruvate + ATP = phosphoenolpyruvate + ADP + H(+)</text>
        <dbReference type="Rhea" id="RHEA:18157"/>
        <dbReference type="ChEBI" id="CHEBI:15361"/>
        <dbReference type="ChEBI" id="CHEBI:15378"/>
        <dbReference type="ChEBI" id="CHEBI:30616"/>
        <dbReference type="ChEBI" id="CHEBI:58702"/>
        <dbReference type="ChEBI" id="CHEBI:456216"/>
        <dbReference type="EC" id="2.7.1.40"/>
    </reaction>
</comment>
<dbReference type="PANTHER" id="PTHR11817">
    <property type="entry name" value="PYRUVATE KINASE"/>
    <property type="match status" value="1"/>
</dbReference>
<dbReference type="GO" id="GO:0016301">
    <property type="term" value="F:kinase activity"/>
    <property type="evidence" value="ECO:0007669"/>
    <property type="project" value="UniProtKB-KW"/>
</dbReference>
<dbReference type="SUPFAM" id="SSF50800">
    <property type="entry name" value="PK beta-barrel domain-like"/>
    <property type="match status" value="1"/>
</dbReference>
<sequence length="313" mass="35032">MKGFFVVATIKNTEIVEALINSGAKALRLNSSHLSIVKLLKFLEFFKGKRIELPVYIDLKGNKLRLSRYQPKLKLIAGQQVELVTDSSKRNALLIDIETLKLLVPEQEFSLSDGKIKLKILNVGIDFARALVLKGGIIEGAKGLNISPHPIDLTGITDMDKMIVERTKGYDFVRYALSFAYSAEEIKELKALSGRYVAAKIERELTRESLLKIGEIADELWLCRGDLGAQLGYKGLAQYYRDFNKLIPEFQIPVLMAGGVLEHMVEHPVPTRSEICHLVDLVEHGYKGIVLSDETALGKFPIEVLKTIQEVIL</sequence>
<keyword evidence="6" id="KW-0547">Nucleotide-binding</keyword>
<dbReference type="OrthoDB" id="41756at2"/>
<accession>A0A182C7I3</accession>
<dbReference type="STRING" id="1453497.AT15_05685"/>
<keyword evidence="7 12" id="KW-0418">Kinase</keyword>
<evidence type="ECO:0000256" key="3">
    <source>
        <dbReference type="ARBA" id="ARBA00012142"/>
    </source>
</evidence>
<dbReference type="RefSeq" id="WP_068345863.1">
    <property type="nucleotide sequence ID" value="NZ_JFHK01000003.1"/>
</dbReference>
<name>A0A182C7I3_9BACT</name>
<dbReference type="Proteomes" id="UP000077339">
    <property type="component" value="Unassembled WGS sequence"/>
</dbReference>
<dbReference type="UniPathway" id="UPA00109">
    <property type="reaction ID" value="UER00188"/>
</dbReference>
<evidence type="ECO:0000256" key="4">
    <source>
        <dbReference type="ARBA" id="ARBA00022679"/>
    </source>
</evidence>
<dbReference type="InterPro" id="IPR011037">
    <property type="entry name" value="Pyrv_Knase-like_insert_dom_sf"/>
</dbReference>